<dbReference type="AlphaFoldDB" id="A0A8J4U7Q2"/>
<evidence type="ECO:0000313" key="3">
    <source>
        <dbReference type="Proteomes" id="UP000727407"/>
    </source>
</evidence>
<keyword evidence="1" id="KW-0472">Membrane</keyword>
<name>A0A8J4U7Q2_CLAMG</name>
<proteinExistence type="predicted"/>
<feature type="transmembrane region" description="Helical" evidence="1">
    <location>
        <begin position="27"/>
        <end position="48"/>
    </location>
</feature>
<keyword evidence="1" id="KW-1133">Transmembrane helix</keyword>
<evidence type="ECO:0000256" key="1">
    <source>
        <dbReference type="SAM" id="Phobius"/>
    </source>
</evidence>
<keyword evidence="1" id="KW-0812">Transmembrane</keyword>
<reference evidence="2" key="1">
    <citation type="submission" date="2020-07" db="EMBL/GenBank/DDBJ databases">
        <title>Clarias magur genome sequencing, assembly and annotation.</title>
        <authorList>
            <person name="Kushwaha B."/>
            <person name="Kumar R."/>
            <person name="Das P."/>
            <person name="Joshi C.G."/>
            <person name="Kumar D."/>
            <person name="Nagpure N.S."/>
            <person name="Pandey M."/>
            <person name="Agarwal S."/>
            <person name="Srivastava S."/>
            <person name="Singh M."/>
            <person name="Sahoo L."/>
            <person name="Jayasankar P."/>
            <person name="Meher P.K."/>
            <person name="Koringa P.G."/>
            <person name="Iquebal M.A."/>
            <person name="Das S.P."/>
            <person name="Bit A."/>
            <person name="Patnaik S."/>
            <person name="Patel N."/>
            <person name="Shah T.M."/>
            <person name="Hinsu A."/>
            <person name="Jena J.K."/>
        </authorList>
    </citation>
    <scope>NUCLEOTIDE SEQUENCE</scope>
    <source>
        <strain evidence="2">CIFAMagur01</strain>
        <tissue evidence="2">Testis</tissue>
    </source>
</reference>
<keyword evidence="2" id="KW-0675">Receptor</keyword>
<sequence length="57" mass="6160">MEATKAAIICTCLGQTPFTVQEYKTTVFVITTVLGLIANGLVIWIAGFKIKKTVNTV</sequence>
<keyword evidence="3" id="KW-1185">Reference proteome</keyword>
<dbReference type="EMBL" id="QNUK01000029">
    <property type="protein sequence ID" value="KAF5906754.1"/>
    <property type="molecule type" value="Genomic_DNA"/>
</dbReference>
<feature type="non-terminal residue" evidence="2">
    <location>
        <position position="1"/>
    </location>
</feature>
<organism evidence="2 3">
    <name type="scientific">Clarias magur</name>
    <name type="common">Asian catfish</name>
    <name type="synonym">Macropteronotus magur</name>
    <dbReference type="NCBI Taxonomy" id="1594786"/>
    <lineage>
        <taxon>Eukaryota</taxon>
        <taxon>Metazoa</taxon>
        <taxon>Chordata</taxon>
        <taxon>Craniata</taxon>
        <taxon>Vertebrata</taxon>
        <taxon>Euteleostomi</taxon>
        <taxon>Actinopterygii</taxon>
        <taxon>Neopterygii</taxon>
        <taxon>Teleostei</taxon>
        <taxon>Ostariophysi</taxon>
        <taxon>Siluriformes</taxon>
        <taxon>Clariidae</taxon>
        <taxon>Clarias</taxon>
    </lineage>
</organism>
<dbReference type="OrthoDB" id="6088892at2759"/>
<protein>
    <submittedName>
        <fullName evidence="2">C3a anaphylatoxin chemotactic receptor</fullName>
    </submittedName>
</protein>
<gene>
    <name evidence="2" type="primary">C3ar1</name>
    <name evidence="2" type="ORF">DAT39_003510</name>
</gene>
<evidence type="ECO:0000313" key="2">
    <source>
        <dbReference type="EMBL" id="KAF5906754.1"/>
    </source>
</evidence>
<comment type="caution">
    <text evidence="2">The sequence shown here is derived from an EMBL/GenBank/DDBJ whole genome shotgun (WGS) entry which is preliminary data.</text>
</comment>
<accession>A0A8J4U7Q2</accession>
<dbReference type="Proteomes" id="UP000727407">
    <property type="component" value="Unassembled WGS sequence"/>
</dbReference>